<dbReference type="EMBL" id="KQ995772">
    <property type="protein sequence ID" value="KZV45846.1"/>
    <property type="molecule type" value="Genomic_DNA"/>
</dbReference>
<proteinExistence type="predicted"/>
<keyword evidence="2" id="KW-1133">Transmembrane helix</keyword>
<reference evidence="3 4" key="1">
    <citation type="journal article" date="2015" name="Proc. Natl. Acad. Sci. U.S.A.">
        <title>The resurrection genome of Boea hygrometrica: A blueprint for survival of dehydration.</title>
        <authorList>
            <person name="Xiao L."/>
            <person name="Yang G."/>
            <person name="Zhang L."/>
            <person name="Yang X."/>
            <person name="Zhao S."/>
            <person name="Ji Z."/>
            <person name="Zhou Q."/>
            <person name="Hu M."/>
            <person name="Wang Y."/>
            <person name="Chen M."/>
            <person name="Xu Y."/>
            <person name="Jin H."/>
            <person name="Xiao X."/>
            <person name="Hu G."/>
            <person name="Bao F."/>
            <person name="Hu Y."/>
            <person name="Wan P."/>
            <person name="Li L."/>
            <person name="Deng X."/>
            <person name="Kuang T."/>
            <person name="Xiang C."/>
            <person name="Zhu J.K."/>
            <person name="Oliver M.J."/>
            <person name="He Y."/>
        </authorList>
    </citation>
    <scope>NUCLEOTIDE SEQUENCE [LARGE SCALE GENOMIC DNA]</scope>
    <source>
        <strain evidence="4">cv. XS01</strain>
    </source>
</reference>
<feature type="transmembrane region" description="Helical" evidence="2">
    <location>
        <begin position="211"/>
        <end position="232"/>
    </location>
</feature>
<dbReference type="Proteomes" id="UP000250235">
    <property type="component" value="Unassembled WGS sequence"/>
</dbReference>
<evidence type="ECO:0000313" key="3">
    <source>
        <dbReference type="EMBL" id="KZV45846.1"/>
    </source>
</evidence>
<protein>
    <submittedName>
        <fullName evidence="3">Starch synthase</fullName>
    </submittedName>
</protein>
<evidence type="ECO:0000256" key="2">
    <source>
        <dbReference type="SAM" id="Phobius"/>
    </source>
</evidence>
<organism evidence="3 4">
    <name type="scientific">Dorcoceras hygrometricum</name>
    <dbReference type="NCBI Taxonomy" id="472368"/>
    <lineage>
        <taxon>Eukaryota</taxon>
        <taxon>Viridiplantae</taxon>
        <taxon>Streptophyta</taxon>
        <taxon>Embryophyta</taxon>
        <taxon>Tracheophyta</taxon>
        <taxon>Spermatophyta</taxon>
        <taxon>Magnoliopsida</taxon>
        <taxon>eudicotyledons</taxon>
        <taxon>Gunneridae</taxon>
        <taxon>Pentapetalae</taxon>
        <taxon>asterids</taxon>
        <taxon>lamiids</taxon>
        <taxon>Lamiales</taxon>
        <taxon>Gesneriaceae</taxon>
        <taxon>Didymocarpoideae</taxon>
        <taxon>Trichosporeae</taxon>
        <taxon>Loxocarpinae</taxon>
        <taxon>Dorcoceras</taxon>
    </lineage>
</organism>
<feature type="region of interest" description="Disordered" evidence="1">
    <location>
        <begin position="1"/>
        <end position="27"/>
    </location>
</feature>
<dbReference type="AlphaFoldDB" id="A0A2Z7CM40"/>
<keyword evidence="2" id="KW-0812">Transmembrane</keyword>
<accession>A0A2Z7CM40</accession>
<gene>
    <name evidence="3" type="ORF">F511_22547</name>
</gene>
<keyword evidence="4" id="KW-1185">Reference proteome</keyword>
<sequence length="245" mass="26427">MGCPGQARTNSEDKTGRNQLSENAGRRLPATLPHAGCNLCGVAAHSRAHASPIAAHGRAPAPDHRATDCAWLLATSGHHARPARMVSRARRWRLAPTSFTRKPALQTVGDGRSSIRSTTGIKIPPSICTRRSDGFWYGRKILIADRALAALPKAIADSKAASARSYNWYQSQGHGYQSQGHGYSFWPSGKRLILTIGIRAKVTGIRAKVTAIAFGLVMLVSSSGSLFLILTAQSTRNGFRMHSDY</sequence>
<name>A0A2Z7CM40_9LAMI</name>
<evidence type="ECO:0000256" key="1">
    <source>
        <dbReference type="SAM" id="MobiDB-lite"/>
    </source>
</evidence>
<keyword evidence="2" id="KW-0472">Membrane</keyword>
<evidence type="ECO:0000313" key="4">
    <source>
        <dbReference type="Proteomes" id="UP000250235"/>
    </source>
</evidence>